<sequence>MTFVHLVLGTGGTRTVPSDTQPVRSAPADAPEQLLRSLKRRARSALPAAAVRLLNTGDGLGEKLSLTKSQMLLAPPTPDAIRLPNEFWEEELSVPRRPCSCLANMLEEWFCCDSVADSSDCDSDWEREPSGEVESDDDEWNDDDRAREPGMLTGAEPASNR</sequence>
<feature type="region of interest" description="Disordered" evidence="1">
    <location>
        <begin position="118"/>
        <end position="161"/>
    </location>
</feature>
<proteinExistence type="predicted"/>
<evidence type="ECO:0000313" key="2">
    <source>
        <dbReference type="EMBL" id="TNN79555.1"/>
    </source>
</evidence>
<dbReference type="EMBL" id="SRLO01000063">
    <property type="protein sequence ID" value="TNN79555.1"/>
    <property type="molecule type" value="Genomic_DNA"/>
</dbReference>
<dbReference type="AlphaFoldDB" id="A0A4Z2INT5"/>
<dbReference type="Proteomes" id="UP000314294">
    <property type="component" value="Unassembled WGS sequence"/>
</dbReference>
<evidence type="ECO:0000313" key="3">
    <source>
        <dbReference type="Proteomes" id="UP000314294"/>
    </source>
</evidence>
<accession>A0A4Z2INT5</accession>
<protein>
    <submittedName>
        <fullName evidence="2">Uncharacterized protein</fullName>
    </submittedName>
</protein>
<keyword evidence="3" id="KW-1185">Reference proteome</keyword>
<name>A0A4Z2INT5_9TELE</name>
<organism evidence="2 3">
    <name type="scientific">Liparis tanakae</name>
    <name type="common">Tanaka's snailfish</name>
    <dbReference type="NCBI Taxonomy" id="230148"/>
    <lineage>
        <taxon>Eukaryota</taxon>
        <taxon>Metazoa</taxon>
        <taxon>Chordata</taxon>
        <taxon>Craniata</taxon>
        <taxon>Vertebrata</taxon>
        <taxon>Euteleostomi</taxon>
        <taxon>Actinopterygii</taxon>
        <taxon>Neopterygii</taxon>
        <taxon>Teleostei</taxon>
        <taxon>Neoteleostei</taxon>
        <taxon>Acanthomorphata</taxon>
        <taxon>Eupercaria</taxon>
        <taxon>Perciformes</taxon>
        <taxon>Cottioidei</taxon>
        <taxon>Cottales</taxon>
        <taxon>Liparidae</taxon>
        <taxon>Liparis</taxon>
    </lineage>
</organism>
<gene>
    <name evidence="2" type="ORF">EYF80_010137</name>
</gene>
<reference evidence="2 3" key="1">
    <citation type="submission" date="2019-03" db="EMBL/GenBank/DDBJ databases">
        <title>First draft genome of Liparis tanakae, snailfish: a comprehensive survey of snailfish specific genes.</title>
        <authorList>
            <person name="Kim W."/>
            <person name="Song I."/>
            <person name="Jeong J.-H."/>
            <person name="Kim D."/>
            <person name="Kim S."/>
            <person name="Ryu S."/>
            <person name="Song J.Y."/>
            <person name="Lee S.K."/>
        </authorList>
    </citation>
    <scope>NUCLEOTIDE SEQUENCE [LARGE SCALE GENOMIC DNA]</scope>
    <source>
        <tissue evidence="2">Muscle</tissue>
    </source>
</reference>
<comment type="caution">
    <text evidence="2">The sequence shown here is derived from an EMBL/GenBank/DDBJ whole genome shotgun (WGS) entry which is preliminary data.</text>
</comment>
<evidence type="ECO:0000256" key="1">
    <source>
        <dbReference type="SAM" id="MobiDB-lite"/>
    </source>
</evidence>
<feature type="compositionally biased region" description="Acidic residues" evidence="1">
    <location>
        <begin position="131"/>
        <end position="142"/>
    </location>
</feature>